<evidence type="ECO:0000313" key="11">
    <source>
        <dbReference type="Proteomes" id="UP000272481"/>
    </source>
</evidence>
<keyword evidence="2" id="KW-0645">Protease</keyword>
<comment type="caution">
    <text evidence="10">The sequence shown here is derived from an EMBL/GenBank/DDBJ whole genome shotgun (WGS) entry which is preliminary data.</text>
</comment>
<evidence type="ECO:0000256" key="2">
    <source>
        <dbReference type="ARBA" id="ARBA00022670"/>
    </source>
</evidence>
<keyword evidence="6" id="KW-0788">Thiol protease</keyword>
<gene>
    <name evidence="10" type="ORF">EJA12_06450</name>
</gene>
<evidence type="ECO:0000313" key="10">
    <source>
        <dbReference type="EMBL" id="RSK33780.1"/>
    </source>
</evidence>
<dbReference type="Gene3D" id="3.10.350.10">
    <property type="entry name" value="LysM domain"/>
    <property type="match status" value="3"/>
</dbReference>
<feature type="domain" description="LysM" evidence="8">
    <location>
        <begin position="41"/>
        <end position="84"/>
    </location>
</feature>
<evidence type="ECO:0000256" key="3">
    <source>
        <dbReference type="ARBA" id="ARBA00022729"/>
    </source>
</evidence>
<feature type="domain" description="LysM" evidence="8">
    <location>
        <begin position="109"/>
        <end position="152"/>
    </location>
</feature>
<dbReference type="SUPFAM" id="SSF54001">
    <property type="entry name" value="Cysteine proteinases"/>
    <property type="match status" value="1"/>
</dbReference>
<accession>A0ABX9ZDT6</accession>
<dbReference type="InterPro" id="IPR000064">
    <property type="entry name" value="NLP_P60_dom"/>
</dbReference>
<dbReference type="InterPro" id="IPR052062">
    <property type="entry name" value="Murein_DD/LD_carboxypeptidase"/>
</dbReference>
<reference evidence="10 11" key="1">
    <citation type="submission" date="2018-12" db="EMBL/GenBank/DDBJ databases">
        <title>Comparitive functional genomics of dry heat resistant strains isolated from the viking spacecraft.</title>
        <authorList>
            <person name="Seuylemezian A."/>
            <person name="Vaishampayan P."/>
        </authorList>
    </citation>
    <scope>NUCLEOTIDE SEQUENCE [LARGE SCALE GENOMIC DNA]</scope>
    <source>
        <strain evidence="10 11">M6-11</strain>
    </source>
</reference>
<feature type="domain" description="LysM" evidence="8">
    <location>
        <begin position="183"/>
        <end position="226"/>
    </location>
</feature>
<dbReference type="PANTHER" id="PTHR47360:SF1">
    <property type="entry name" value="ENDOPEPTIDASE NLPC-RELATED"/>
    <property type="match status" value="1"/>
</dbReference>
<proteinExistence type="inferred from homology"/>
<evidence type="ECO:0000256" key="5">
    <source>
        <dbReference type="ARBA" id="ARBA00022801"/>
    </source>
</evidence>
<dbReference type="InterPro" id="IPR038765">
    <property type="entry name" value="Papain-like_cys_pep_sf"/>
</dbReference>
<keyword evidence="3" id="KW-0732">Signal</keyword>
<keyword evidence="4" id="KW-0677">Repeat</keyword>
<evidence type="ECO:0000256" key="7">
    <source>
        <dbReference type="SAM" id="MobiDB-lite"/>
    </source>
</evidence>
<dbReference type="SMART" id="SM00257">
    <property type="entry name" value="LysM"/>
    <property type="match status" value="3"/>
</dbReference>
<feature type="region of interest" description="Disordered" evidence="7">
    <location>
        <begin position="88"/>
        <end position="112"/>
    </location>
</feature>
<evidence type="ECO:0000256" key="1">
    <source>
        <dbReference type="ARBA" id="ARBA00007074"/>
    </source>
</evidence>
<dbReference type="SUPFAM" id="SSF54106">
    <property type="entry name" value="LysM domain"/>
    <property type="match status" value="3"/>
</dbReference>
<keyword evidence="5" id="KW-0378">Hydrolase</keyword>
<evidence type="ECO:0000259" key="9">
    <source>
        <dbReference type="PROSITE" id="PS51935"/>
    </source>
</evidence>
<dbReference type="Gene3D" id="3.90.1720.10">
    <property type="entry name" value="endopeptidase domain like (from Nostoc punctiforme)"/>
    <property type="match status" value="1"/>
</dbReference>
<keyword evidence="11" id="KW-1185">Reference proteome</keyword>
<dbReference type="PROSITE" id="PS51935">
    <property type="entry name" value="NLPC_P60"/>
    <property type="match status" value="1"/>
</dbReference>
<comment type="similarity">
    <text evidence="1">Belongs to the peptidase C40 family.</text>
</comment>
<feature type="domain" description="NlpC/P60" evidence="9">
    <location>
        <begin position="259"/>
        <end position="382"/>
    </location>
</feature>
<dbReference type="PANTHER" id="PTHR47360">
    <property type="entry name" value="MUREIN DD-ENDOPEPTIDASE MEPS/MUREIN LD-CARBOXYPEPTIDASE"/>
    <property type="match status" value="1"/>
</dbReference>
<evidence type="ECO:0000256" key="4">
    <source>
        <dbReference type="ARBA" id="ARBA00022737"/>
    </source>
</evidence>
<organism evidence="10 11">
    <name type="scientific">Bhargavaea beijingensis</name>
    <dbReference type="NCBI Taxonomy" id="426756"/>
    <lineage>
        <taxon>Bacteria</taxon>
        <taxon>Bacillati</taxon>
        <taxon>Bacillota</taxon>
        <taxon>Bacilli</taxon>
        <taxon>Bacillales</taxon>
        <taxon>Caryophanaceae</taxon>
        <taxon>Bhargavaea</taxon>
    </lineage>
</organism>
<feature type="compositionally biased region" description="Low complexity" evidence="7">
    <location>
        <begin position="155"/>
        <end position="179"/>
    </location>
</feature>
<evidence type="ECO:0000256" key="6">
    <source>
        <dbReference type="ARBA" id="ARBA00022807"/>
    </source>
</evidence>
<protein>
    <submittedName>
        <fullName evidence="10">Peptidoglycan endopeptidase</fullName>
    </submittedName>
</protein>
<feature type="compositionally biased region" description="Low complexity" evidence="7">
    <location>
        <begin position="88"/>
        <end position="110"/>
    </location>
</feature>
<feature type="region of interest" description="Disordered" evidence="7">
    <location>
        <begin position="230"/>
        <end position="255"/>
    </location>
</feature>
<dbReference type="InterPro" id="IPR036779">
    <property type="entry name" value="LysM_dom_sf"/>
</dbReference>
<dbReference type="InterPro" id="IPR018392">
    <property type="entry name" value="LysM"/>
</dbReference>
<dbReference type="Pfam" id="PF00877">
    <property type="entry name" value="NLPC_P60"/>
    <property type="match status" value="1"/>
</dbReference>
<dbReference type="Pfam" id="PF01476">
    <property type="entry name" value="LysM"/>
    <property type="match status" value="3"/>
</dbReference>
<sequence length="385" mass="40636">MTYKTILTQGEITLKKIVFSALTTAALATFIATGDAEASSDTYQVKSGDTLWKISLQNNVSVASLKNYNNLSSDVIFPGQVLELTGSTTAQKPSSSQAASKPASQSSASSYTVKRGDTLGKIAAVHGTSVSKIKSLNGLRSDLILVGQVLKVSGKASAPSSAPSKNTTTNKNTSTAKPSANSSTYVVKSGDTLSKIANKHGMSYRKLMDLNGLRSTIIYAGQKLKVSGTPVKTNNKVSGSSSSSKVEHASAPKNEANASASLSNFVSIAQGLKGIPYKWGGTTTAGFDCSGFIYYVLKQAGVSHSRTSAAGYYDRSFKISSPQPGDFVFFRGTYGGANNVSHMGFYLGNGKFIHASSSQGITVSSVNDSYWGKFKREYKRHYSAL</sequence>
<evidence type="ECO:0000259" key="8">
    <source>
        <dbReference type="PROSITE" id="PS51782"/>
    </source>
</evidence>
<name>A0ABX9ZDT6_9BACL</name>
<dbReference type="Proteomes" id="UP000272481">
    <property type="component" value="Unassembled WGS sequence"/>
</dbReference>
<feature type="region of interest" description="Disordered" evidence="7">
    <location>
        <begin position="155"/>
        <end position="184"/>
    </location>
</feature>
<dbReference type="PROSITE" id="PS51782">
    <property type="entry name" value="LYSM"/>
    <property type="match status" value="3"/>
</dbReference>
<dbReference type="CDD" id="cd00118">
    <property type="entry name" value="LysM"/>
    <property type="match status" value="3"/>
</dbReference>
<dbReference type="EMBL" id="RWGW01000008">
    <property type="protein sequence ID" value="RSK33780.1"/>
    <property type="molecule type" value="Genomic_DNA"/>
</dbReference>